<protein>
    <submittedName>
        <fullName evidence="1">Uncharacterized protein</fullName>
    </submittedName>
</protein>
<proteinExistence type="predicted"/>
<dbReference type="EMBL" id="CP019343">
    <property type="protein sequence ID" value="ARN73521.1"/>
    <property type="molecule type" value="Genomic_DNA"/>
</dbReference>
<dbReference type="STRING" id="716816.BST96_04940"/>
<dbReference type="KEGG" id="osg:BST96_04940"/>
<reference evidence="1 2" key="1">
    <citation type="submission" date="2016-11" db="EMBL/GenBank/DDBJ databases">
        <title>Trade-off between light-utilization and light-protection in marine flavobacteria.</title>
        <authorList>
            <person name="Kumagai Y."/>
        </authorList>
    </citation>
    <scope>NUCLEOTIDE SEQUENCE [LARGE SCALE GENOMIC DNA]</scope>
    <source>
        <strain evidence="1 2">NBRC 107125</strain>
    </source>
</reference>
<dbReference type="Proteomes" id="UP000193450">
    <property type="component" value="Chromosome"/>
</dbReference>
<evidence type="ECO:0000313" key="1">
    <source>
        <dbReference type="EMBL" id="ARN73521.1"/>
    </source>
</evidence>
<name>A0A1X9N8M2_9GAMM</name>
<dbReference type="AlphaFoldDB" id="A0A1X9N8M2"/>
<accession>A0A1X9N8M2</accession>
<gene>
    <name evidence="1" type="ORF">BST96_04940</name>
</gene>
<keyword evidence="2" id="KW-1185">Reference proteome</keyword>
<organism evidence="1 2">
    <name type="scientific">Oceanicoccus sagamiensis</name>
    <dbReference type="NCBI Taxonomy" id="716816"/>
    <lineage>
        <taxon>Bacteria</taxon>
        <taxon>Pseudomonadati</taxon>
        <taxon>Pseudomonadota</taxon>
        <taxon>Gammaproteobacteria</taxon>
        <taxon>Cellvibrionales</taxon>
        <taxon>Spongiibacteraceae</taxon>
        <taxon>Oceanicoccus</taxon>
    </lineage>
</organism>
<sequence>MLLGGLLSCVVSANDHDNAYNSDDLLNDDNLLIVDMYLGKYKLAENIFIYSSPEATLVPLQPLFDSIDFPIEVDPVALKAYGWFFDENNLFDLSVYDRRLVSGAK</sequence>
<evidence type="ECO:0000313" key="2">
    <source>
        <dbReference type="Proteomes" id="UP000193450"/>
    </source>
</evidence>